<feature type="transmembrane region" description="Helical" evidence="1">
    <location>
        <begin position="86"/>
        <end position="110"/>
    </location>
</feature>
<dbReference type="PaxDb" id="284590-Q6CX17"/>
<dbReference type="OMA" id="VAWINDS"/>
<gene>
    <name evidence="2" type="ORF">KLLA0_A11979g</name>
</gene>
<feature type="transmembrane region" description="Helical" evidence="1">
    <location>
        <begin position="117"/>
        <end position="139"/>
    </location>
</feature>
<dbReference type="RefSeq" id="XP_451522.1">
    <property type="nucleotide sequence ID" value="XM_451522.1"/>
</dbReference>
<feature type="transmembrane region" description="Helical" evidence="1">
    <location>
        <begin position="47"/>
        <end position="66"/>
    </location>
</feature>
<evidence type="ECO:0000256" key="1">
    <source>
        <dbReference type="SAM" id="Phobius"/>
    </source>
</evidence>
<dbReference type="KEGG" id="kla:KLLA0_A11979g"/>
<organism evidence="2 3">
    <name type="scientific">Kluyveromyces lactis (strain ATCC 8585 / CBS 2359 / DSM 70799 / NBRC 1267 / NRRL Y-1140 / WM37)</name>
    <name type="common">Yeast</name>
    <name type="synonym">Candida sphaerica</name>
    <dbReference type="NCBI Taxonomy" id="284590"/>
    <lineage>
        <taxon>Eukaryota</taxon>
        <taxon>Fungi</taxon>
        <taxon>Dikarya</taxon>
        <taxon>Ascomycota</taxon>
        <taxon>Saccharomycotina</taxon>
        <taxon>Saccharomycetes</taxon>
        <taxon>Saccharomycetales</taxon>
        <taxon>Saccharomycetaceae</taxon>
        <taxon>Kluyveromyces</taxon>
    </lineage>
</organism>
<dbReference type="eggNOG" id="ENOG502SEC8">
    <property type="taxonomic scope" value="Eukaryota"/>
</dbReference>
<dbReference type="HOGENOM" id="CLU_704114_0_0_1"/>
<evidence type="ECO:0000313" key="3">
    <source>
        <dbReference type="Proteomes" id="UP000000598"/>
    </source>
</evidence>
<dbReference type="EMBL" id="CR382121">
    <property type="protein sequence ID" value="CAH03110.1"/>
    <property type="molecule type" value="Genomic_DNA"/>
</dbReference>
<keyword evidence="1" id="KW-0812">Transmembrane</keyword>
<keyword evidence="1" id="KW-0472">Membrane</keyword>
<accession>Q6CX17</accession>
<keyword evidence="3" id="KW-1185">Reference proteome</keyword>
<name>Q6CX17_KLULA</name>
<protein>
    <submittedName>
        <fullName evidence="2">KLLA0A11979p</fullName>
    </submittedName>
</protein>
<keyword evidence="1" id="KW-1133">Transmembrane helix</keyword>
<proteinExistence type="predicted"/>
<sequence length="392" mass="42756">MLVSDSSVDGGERRSSFNDVDLENLKETLDGRHFCLFPQPWKTGKQLAFLVSCFLCLAFVYFRFSNEQDLPNANMPFGKSPLEKKSVGTFFAAAGTVFFGVIAKGAFVVAKAACNPAALAAIAAFNVAGASGCIGAYAVGALCAAISAGLAVESGSQGWQWYKGSGVAKREIECEVYHYIPLINNTIFGGSLHTSDIFQSINSTDPLVVDSLQHIGVIYDNSSNNIDLGADFLNKRSQLTPLMYTWTANYTGFMTTTYVQPEHLTLSVREYANTSSHNFTWIKLAEVEWLSFNTYGINVDTAHIVTDHMQTDADDVMYGLGDLVTVQVQPCTQQDECYGYHNKFCLAAGQSSTMGASSDIVGKVYFQQSSKRVYACNIIAKFKGTFIYLNIG</sequence>
<reference evidence="2 3" key="1">
    <citation type="journal article" date="2004" name="Nature">
        <title>Genome evolution in yeasts.</title>
        <authorList>
            <consortium name="Genolevures"/>
            <person name="Dujon B."/>
            <person name="Sherman D."/>
            <person name="Fischer G."/>
            <person name="Durrens P."/>
            <person name="Casaregola S."/>
            <person name="Lafontaine I."/>
            <person name="de Montigny J."/>
            <person name="Marck C."/>
            <person name="Neuveglise C."/>
            <person name="Talla E."/>
            <person name="Goffard N."/>
            <person name="Frangeul L."/>
            <person name="Aigle M."/>
            <person name="Anthouard V."/>
            <person name="Babour A."/>
            <person name="Barbe V."/>
            <person name="Barnay S."/>
            <person name="Blanchin S."/>
            <person name="Beckerich J.M."/>
            <person name="Beyne E."/>
            <person name="Bleykasten C."/>
            <person name="Boisrame A."/>
            <person name="Boyer J."/>
            <person name="Cattolico L."/>
            <person name="Confanioleri F."/>
            <person name="de Daruvar A."/>
            <person name="Despons L."/>
            <person name="Fabre E."/>
            <person name="Fairhead C."/>
            <person name="Ferry-Dumazet H."/>
            <person name="Groppi A."/>
            <person name="Hantraye F."/>
            <person name="Hennequin C."/>
            <person name="Jauniaux N."/>
            <person name="Joyet P."/>
            <person name="Kachouri R."/>
            <person name="Kerrest A."/>
            <person name="Koszul R."/>
            <person name="Lemaire M."/>
            <person name="Lesur I."/>
            <person name="Ma L."/>
            <person name="Muller H."/>
            <person name="Nicaud J.M."/>
            <person name="Nikolski M."/>
            <person name="Oztas S."/>
            <person name="Ozier-Kalogeropoulos O."/>
            <person name="Pellenz S."/>
            <person name="Potier S."/>
            <person name="Richard G.F."/>
            <person name="Straub M.L."/>
            <person name="Suleau A."/>
            <person name="Swennene D."/>
            <person name="Tekaia F."/>
            <person name="Wesolowski-Louvel M."/>
            <person name="Westhof E."/>
            <person name="Wirth B."/>
            <person name="Zeniou-Meyer M."/>
            <person name="Zivanovic I."/>
            <person name="Bolotin-Fukuhara M."/>
            <person name="Thierry A."/>
            <person name="Bouchier C."/>
            <person name="Caudron B."/>
            <person name="Scarpelli C."/>
            <person name="Gaillardin C."/>
            <person name="Weissenbach J."/>
            <person name="Wincker P."/>
            <person name="Souciet J.L."/>
        </authorList>
    </citation>
    <scope>NUCLEOTIDE SEQUENCE [LARGE SCALE GENOMIC DNA]</scope>
    <source>
        <strain evidence="3">ATCC 8585 / CBS 2359 / DSM 70799 / NBRC 1267 / NRRL Y-1140 / WM37</strain>
    </source>
</reference>
<dbReference type="InParanoid" id="Q6CX17"/>
<dbReference type="AlphaFoldDB" id="Q6CX17"/>
<dbReference type="GeneID" id="2896626"/>
<dbReference type="Proteomes" id="UP000000598">
    <property type="component" value="Chromosome A"/>
</dbReference>
<evidence type="ECO:0000313" key="2">
    <source>
        <dbReference type="EMBL" id="CAH03110.1"/>
    </source>
</evidence>